<gene>
    <name evidence="1" type="ORF">GCM10008957_31860</name>
</gene>
<name>A0A918CCK9_9DEIO</name>
<dbReference type="RefSeq" id="WP_189091512.1">
    <property type="nucleotide sequence ID" value="NZ_BMQL01000019.1"/>
</dbReference>
<dbReference type="EMBL" id="BMQL01000019">
    <property type="protein sequence ID" value="GGR16847.1"/>
    <property type="molecule type" value="Genomic_DNA"/>
</dbReference>
<reference evidence="1" key="2">
    <citation type="submission" date="2020-09" db="EMBL/GenBank/DDBJ databases">
        <authorList>
            <person name="Sun Q."/>
            <person name="Ohkuma M."/>
        </authorList>
    </citation>
    <scope>NUCLEOTIDE SEQUENCE</scope>
    <source>
        <strain evidence="1">JCM 31311</strain>
    </source>
</reference>
<dbReference type="AlphaFoldDB" id="A0A918CCK9"/>
<accession>A0A918CCK9</accession>
<sequence>MTPNQAILRQQQHIELSQAVQMFYGPAATAISVKVVSDPFRSGAYTSDVFAVQDSVGNTLDVLPWVAREFNDRSAGTLMPQRLHQALSSWMRDQHATRSFVLTLLPAPI</sequence>
<evidence type="ECO:0000313" key="2">
    <source>
        <dbReference type="Proteomes" id="UP000603865"/>
    </source>
</evidence>
<reference evidence="1" key="1">
    <citation type="journal article" date="2014" name="Int. J. Syst. Evol. Microbiol.">
        <title>Complete genome sequence of Corynebacterium casei LMG S-19264T (=DSM 44701T), isolated from a smear-ripened cheese.</title>
        <authorList>
            <consortium name="US DOE Joint Genome Institute (JGI-PGF)"/>
            <person name="Walter F."/>
            <person name="Albersmeier A."/>
            <person name="Kalinowski J."/>
            <person name="Ruckert C."/>
        </authorList>
    </citation>
    <scope>NUCLEOTIDE SEQUENCE</scope>
    <source>
        <strain evidence="1">JCM 31311</strain>
    </source>
</reference>
<protein>
    <submittedName>
        <fullName evidence="1">Uncharacterized protein</fullName>
    </submittedName>
</protein>
<organism evidence="1 2">
    <name type="scientific">Deinococcus ruber</name>
    <dbReference type="NCBI Taxonomy" id="1848197"/>
    <lineage>
        <taxon>Bacteria</taxon>
        <taxon>Thermotogati</taxon>
        <taxon>Deinococcota</taxon>
        <taxon>Deinococci</taxon>
        <taxon>Deinococcales</taxon>
        <taxon>Deinococcaceae</taxon>
        <taxon>Deinococcus</taxon>
    </lineage>
</organism>
<proteinExistence type="predicted"/>
<dbReference type="Proteomes" id="UP000603865">
    <property type="component" value="Unassembled WGS sequence"/>
</dbReference>
<evidence type="ECO:0000313" key="1">
    <source>
        <dbReference type="EMBL" id="GGR16847.1"/>
    </source>
</evidence>
<comment type="caution">
    <text evidence="1">The sequence shown here is derived from an EMBL/GenBank/DDBJ whole genome shotgun (WGS) entry which is preliminary data.</text>
</comment>
<keyword evidence="2" id="KW-1185">Reference proteome</keyword>